<proteinExistence type="inferred from homology"/>
<comment type="subcellular location">
    <subcellularLocation>
        <location evidence="1">Membrane</location>
        <topology evidence="1">Single-pass type I membrane protein</topology>
    </subcellularLocation>
</comment>
<feature type="region of interest" description="Disordered" evidence="8">
    <location>
        <begin position="19"/>
        <end position="44"/>
    </location>
</feature>
<dbReference type="PANTHER" id="PTHR28607">
    <property type="entry name" value="EXPRESSED PROTEIN"/>
    <property type="match status" value="1"/>
</dbReference>
<dbReference type="Pfam" id="PF06679">
    <property type="entry name" value="DUF1180"/>
    <property type="match status" value="1"/>
</dbReference>
<keyword evidence="3" id="KW-0812">Transmembrane</keyword>
<keyword evidence="4" id="KW-0732">Signal</keyword>
<sequence>MSTRTAAQLYRYSCITSGEDTMSGESSPVGIKNPPPVNSKSYVGGRNSPAAIALCPRTLMPTSGKRIKKTRKYDIITTPAERVEMAPLNEDDDDDEDSTVFDVKYRY</sequence>
<gene>
    <name evidence="9" type="ORF">UY3_07611</name>
</gene>
<evidence type="ECO:0000256" key="7">
    <source>
        <dbReference type="ARBA" id="ARBA00023180"/>
    </source>
</evidence>
<keyword evidence="5" id="KW-1133">Transmembrane helix</keyword>
<evidence type="ECO:0000256" key="3">
    <source>
        <dbReference type="ARBA" id="ARBA00022692"/>
    </source>
</evidence>
<feature type="region of interest" description="Disordered" evidence="8">
    <location>
        <begin position="84"/>
        <end position="107"/>
    </location>
</feature>
<evidence type="ECO:0000313" key="9">
    <source>
        <dbReference type="EMBL" id="EMP35237.1"/>
    </source>
</evidence>
<keyword evidence="6" id="KW-0472">Membrane</keyword>
<organism evidence="9 10">
    <name type="scientific">Chelonia mydas</name>
    <name type="common">Green sea-turtle</name>
    <name type="synonym">Chelonia agassizi</name>
    <dbReference type="NCBI Taxonomy" id="8469"/>
    <lineage>
        <taxon>Eukaryota</taxon>
        <taxon>Metazoa</taxon>
        <taxon>Chordata</taxon>
        <taxon>Craniata</taxon>
        <taxon>Vertebrata</taxon>
        <taxon>Euteleostomi</taxon>
        <taxon>Archelosauria</taxon>
        <taxon>Testudinata</taxon>
        <taxon>Testudines</taxon>
        <taxon>Cryptodira</taxon>
        <taxon>Durocryptodira</taxon>
        <taxon>Americhelydia</taxon>
        <taxon>Chelonioidea</taxon>
        <taxon>Cheloniidae</taxon>
        <taxon>Chelonia</taxon>
    </lineage>
</organism>
<evidence type="ECO:0000256" key="2">
    <source>
        <dbReference type="ARBA" id="ARBA00006986"/>
    </source>
</evidence>
<dbReference type="InterPro" id="IPR009565">
    <property type="entry name" value="FAM174-like"/>
</dbReference>
<dbReference type="AlphaFoldDB" id="M7C459"/>
<evidence type="ECO:0000256" key="6">
    <source>
        <dbReference type="ARBA" id="ARBA00023136"/>
    </source>
</evidence>
<dbReference type="PANTHER" id="PTHR28607:SF3">
    <property type="entry name" value="MEMBRANE PROTEIN FAM174B"/>
    <property type="match status" value="1"/>
</dbReference>
<evidence type="ECO:0000256" key="4">
    <source>
        <dbReference type="ARBA" id="ARBA00022729"/>
    </source>
</evidence>
<dbReference type="GO" id="GO:0016020">
    <property type="term" value="C:membrane"/>
    <property type="evidence" value="ECO:0007669"/>
    <property type="project" value="UniProtKB-SubCell"/>
</dbReference>
<evidence type="ECO:0000313" key="10">
    <source>
        <dbReference type="Proteomes" id="UP000031443"/>
    </source>
</evidence>
<evidence type="ECO:0008006" key="11">
    <source>
        <dbReference type="Google" id="ProtNLM"/>
    </source>
</evidence>
<evidence type="ECO:0000256" key="5">
    <source>
        <dbReference type="ARBA" id="ARBA00022989"/>
    </source>
</evidence>
<keyword evidence="7" id="KW-0325">Glycoprotein</keyword>
<protein>
    <recommendedName>
        <fullName evidence="11">Membrane protein FAM174B</fullName>
    </recommendedName>
</protein>
<dbReference type="Proteomes" id="UP000031443">
    <property type="component" value="Unassembled WGS sequence"/>
</dbReference>
<evidence type="ECO:0000256" key="1">
    <source>
        <dbReference type="ARBA" id="ARBA00004479"/>
    </source>
</evidence>
<dbReference type="EMBL" id="KB529134">
    <property type="protein sequence ID" value="EMP35237.1"/>
    <property type="molecule type" value="Genomic_DNA"/>
</dbReference>
<name>M7C459_CHEMY</name>
<keyword evidence="10" id="KW-1185">Reference proteome</keyword>
<evidence type="ECO:0000256" key="8">
    <source>
        <dbReference type="SAM" id="MobiDB-lite"/>
    </source>
</evidence>
<accession>M7C459</accession>
<comment type="similarity">
    <text evidence="2">Belongs to the FAM174 family.</text>
</comment>
<dbReference type="STRING" id="8469.M7C459"/>
<feature type="compositionally biased region" description="Acidic residues" evidence="8">
    <location>
        <begin position="89"/>
        <end position="99"/>
    </location>
</feature>
<reference evidence="10" key="1">
    <citation type="journal article" date="2013" name="Nat. Genet.">
        <title>The draft genomes of soft-shell turtle and green sea turtle yield insights into the development and evolution of the turtle-specific body plan.</title>
        <authorList>
            <person name="Wang Z."/>
            <person name="Pascual-Anaya J."/>
            <person name="Zadissa A."/>
            <person name="Li W."/>
            <person name="Niimura Y."/>
            <person name="Huang Z."/>
            <person name="Li C."/>
            <person name="White S."/>
            <person name="Xiong Z."/>
            <person name="Fang D."/>
            <person name="Wang B."/>
            <person name="Ming Y."/>
            <person name="Chen Y."/>
            <person name="Zheng Y."/>
            <person name="Kuraku S."/>
            <person name="Pignatelli M."/>
            <person name="Herrero J."/>
            <person name="Beal K."/>
            <person name="Nozawa M."/>
            <person name="Li Q."/>
            <person name="Wang J."/>
            <person name="Zhang H."/>
            <person name="Yu L."/>
            <person name="Shigenobu S."/>
            <person name="Wang J."/>
            <person name="Liu J."/>
            <person name="Flicek P."/>
            <person name="Searle S."/>
            <person name="Wang J."/>
            <person name="Kuratani S."/>
            <person name="Yin Y."/>
            <person name="Aken B."/>
            <person name="Zhang G."/>
            <person name="Irie N."/>
        </authorList>
    </citation>
    <scope>NUCLEOTIDE SEQUENCE [LARGE SCALE GENOMIC DNA]</scope>
</reference>